<keyword evidence="2" id="KW-0963">Cytoplasm</keyword>
<evidence type="ECO:0000259" key="10">
    <source>
        <dbReference type="PROSITE" id="PS50110"/>
    </source>
</evidence>
<protein>
    <submittedName>
        <fullName evidence="11">Response regulator</fullName>
    </submittedName>
</protein>
<dbReference type="Gene3D" id="3.40.50.2300">
    <property type="match status" value="1"/>
</dbReference>
<evidence type="ECO:0000256" key="7">
    <source>
        <dbReference type="ARBA" id="ARBA00023159"/>
    </source>
</evidence>
<organism evidence="11 12">
    <name type="scientific">Cytobacillus dafuensis</name>
    <name type="common">Bacillus dafuensis</name>
    <dbReference type="NCBI Taxonomy" id="1742359"/>
    <lineage>
        <taxon>Bacteria</taxon>
        <taxon>Bacillati</taxon>
        <taxon>Bacillota</taxon>
        <taxon>Bacilli</taxon>
        <taxon>Bacillales</taxon>
        <taxon>Bacillaceae</taxon>
        <taxon>Cytobacillus</taxon>
    </lineage>
</organism>
<evidence type="ECO:0000256" key="9">
    <source>
        <dbReference type="PROSITE-ProRule" id="PRU00169"/>
    </source>
</evidence>
<reference evidence="12" key="1">
    <citation type="submission" date="2019-08" db="EMBL/GenBank/DDBJ databases">
        <authorList>
            <person name="Zheng X."/>
        </authorList>
    </citation>
    <scope>NUCLEOTIDE SEQUENCE [LARGE SCALE GENOMIC DNA]</scope>
    <source>
        <strain evidence="12">FJAT-25496</strain>
    </source>
</reference>
<dbReference type="CDD" id="cd19925">
    <property type="entry name" value="REC_citrate_TCS"/>
    <property type="match status" value="1"/>
</dbReference>
<dbReference type="STRING" id="1742359.GCA_001439625_03597"/>
<dbReference type="SMART" id="SM00448">
    <property type="entry name" value="REC"/>
    <property type="match status" value="1"/>
</dbReference>
<dbReference type="GO" id="GO:0000156">
    <property type="term" value="F:phosphorelay response regulator activity"/>
    <property type="evidence" value="ECO:0007669"/>
    <property type="project" value="TreeGrafter"/>
</dbReference>
<keyword evidence="3 9" id="KW-0597">Phosphoprotein</keyword>
<dbReference type="GO" id="GO:0003677">
    <property type="term" value="F:DNA binding"/>
    <property type="evidence" value="ECO:0007669"/>
    <property type="project" value="UniProtKB-KW"/>
</dbReference>
<keyword evidence="5" id="KW-0805">Transcription regulation</keyword>
<proteinExistence type="predicted"/>
<dbReference type="AlphaFoldDB" id="A0A5B8Z8I6"/>
<dbReference type="RefSeq" id="WP_057773774.1">
    <property type="nucleotide sequence ID" value="NZ_CP042593.1"/>
</dbReference>
<dbReference type="InterPro" id="IPR036388">
    <property type="entry name" value="WH-like_DNA-bd_sf"/>
</dbReference>
<dbReference type="InterPro" id="IPR051271">
    <property type="entry name" value="2C-system_Tx_regulators"/>
</dbReference>
<sequence>MIKVLIVEDDPMVAEINKLYLKDIPGFYLIGTASSAKEAITIIEENDIDLLLLDIYMSSETGIDLLKSLRSKDVCIDVILITAASDNETIQTAFRYGSFDYLIKPFTFDRFKQGLEQYRERTETLKQLNQLNQLEIDRQVLRIDNDKELKEFPKGLTKATLKLIFKEIITYDCKPFVTEDIALSLGISRVSVRKYLRFITDMGILEENEQYGSIGRPIFQYQICKEKEAQIDHFFKQETFLK</sequence>
<dbReference type="PIRSF" id="PIRSF006171">
    <property type="entry name" value="RR_citrat_malat"/>
    <property type="match status" value="1"/>
</dbReference>
<dbReference type="OrthoDB" id="9759232at2"/>
<evidence type="ECO:0000256" key="1">
    <source>
        <dbReference type="ARBA" id="ARBA00004496"/>
    </source>
</evidence>
<keyword evidence="8" id="KW-0804">Transcription</keyword>
<dbReference type="PROSITE" id="PS50110">
    <property type="entry name" value="RESPONSE_REGULATORY"/>
    <property type="match status" value="1"/>
</dbReference>
<evidence type="ECO:0000256" key="8">
    <source>
        <dbReference type="ARBA" id="ARBA00023163"/>
    </source>
</evidence>
<name>A0A5B8Z8I6_CYTDA</name>
<dbReference type="PANTHER" id="PTHR45526">
    <property type="entry name" value="TRANSCRIPTIONAL REGULATORY PROTEIN DPIA"/>
    <property type="match status" value="1"/>
</dbReference>
<dbReference type="InterPro" id="IPR001789">
    <property type="entry name" value="Sig_transdc_resp-reg_receiver"/>
</dbReference>
<comment type="subcellular location">
    <subcellularLocation>
        <location evidence="1">Cytoplasm</location>
    </subcellularLocation>
</comment>
<accession>A0A5B8Z8I6</accession>
<dbReference type="GO" id="GO:0005737">
    <property type="term" value="C:cytoplasm"/>
    <property type="evidence" value="ECO:0007669"/>
    <property type="project" value="UniProtKB-SubCell"/>
</dbReference>
<evidence type="ECO:0000256" key="6">
    <source>
        <dbReference type="ARBA" id="ARBA00023125"/>
    </source>
</evidence>
<dbReference type="InterPro" id="IPR024187">
    <property type="entry name" value="Sig_transdc_resp-reg_cit/mal"/>
</dbReference>
<dbReference type="EMBL" id="CP042593">
    <property type="protein sequence ID" value="QED49422.1"/>
    <property type="molecule type" value="Genomic_DNA"/>
</dbReference>
<dbReference type="Pfam" id="PF00072">
    <property type="entry name" value="Response_reg"/>
    <property type="match status" value="1"/>
</dbReference>
<evidence type="ECO:0000256" key="4">
    <source>
        <dbReference type="ARBA" id="ARBA00023012"/>
    </source>
</evidence>
<evidence type="ECO:0000313" key="11">
    <source>
        <dbReference type="EMBL" id="QED49422.1"/>
    </source>
</evidence>
<dbReference type="KEGG" id="bda:FSZ17_20330"/>
<keyword evidence="12" id="KW-1185">Reference proteome</keyword>
<evidence type="ECO:0000256" key="2">
    <source>
        <dbReference type="ARBA" id="ARBA00022490"/>
    </source>
</evidence>
<dbReference type="SUPFAM" id="SSF52172">
    <property type="entry name" value="CheY-like"/>
    <property type="match status" value="1"/>
</dbReference>
<feature type="domain" description="Response regulatory" evidence="10">
    <location>
        <begin position="3"/>
        <end position="119"/>
    </location>
</feature>
<dbReference type="Gene3D" id="1.10.10.10">
    <property type="entry name" value="Winged helix-like DNA-binding domain superfamily/Winged helix DNA-binding domain"/>
    <property type="match status" value="1"/>
</dbReference>
<keyword evidence="7" id="KW-0010">Activator</keyword>
<feature type="modified residue" description="4-aspartylphosphate" evidence="9">
    <location>
        <position position="54"/>
    </location>
</feature>
<evidence type="ECO:0000256" key="5">
    <source>
        <dbReference type="ARBA" id="ARBA00023015"/>
    </source>
</evidence>
<gene>
    <name evidence="11" type="ORF">FSZ17_20330</name>
</gene>
<evidence type="ECO:0000256" key="3">
    <source>
        <dbReference type="ARBA" id="ARBA00022553"/>
    </source>
</evidence>
<keyword evidence="4" id="KW-0902">Two-component regulatory system</keyword>
<evidence type="ECO:0000313" key="12">
    <source>
        <dbReference type="Proteomes" id="UP000321555"/>
    </source>
</evidence>
<dbReference type="PANTHER" id="PTHR45526:SF1">
    <property type="entry name" value="TRANSCRIPTIONAL REGULATORY PROTEIN DCUR-RELATED"/>
    <property type="match status" value="1"/>
</dbReference>
<dbReference type="Proteomes" id="UP000321555">
    <property type="component" value="Chromosome"/>
</dbReference>
<dbReference type="InterPro" id="IPR011006">
    <property type="entry name" value="CheY-like_superfamily"/>
</dbReference>
<keyword evidence="6" id="KW-0238">DNA-binding</keyword>
<dbReference type="GO" id="GO:0003700">
    <property type="term" value="F:DNA-binding transcription factor activity"/>
    <property type="evidence" value="ECO:0007669"/>
    <property type="project" value="InterPro"/>
</dbReference>